<keyword evidence="1" id="KW-0489">Methyltransferase</keyword>
<keyword evidence="3" id="KW-0949">S-adenosyl-L-methionine</keyword>
<dbReference type="PROSITE" id="PS51682">
    <property type="entry name" value="SAM_OMT_I"/>
    <property type="match status" value="1"/>
</dbReference>
<organism evidence="5 6">
    <name type="scientific">Pristionchus pacificus</name>
    <name type="common">Parasitic nematode worm</name>
    <dbReference type="NCBI Taxonomy" id="54126"/>
    <lineage>
        <taxon>Eukaryota</taxon>
        <taxon>Metazoa</taxon>
        <taxon>Ecdysozoa</taxon>
        <taxon>Nematoda</taxon>
        <taxon>Chromadorea</taxon>
        <taxon>Rhabditida</taxon>
        <taxon>Rhabditina</taxon>
        <taxon>Diplogasteromorpha</taxon>
        <taxon>Diplogasteroidea</taxon>
        <taxon>Neodiplogasteridae</taxon>
        <taxon>Pristionchus</taxon>
    </lineage>
</organism>
<dbReference type="InterPro" id="IPR050362">
    <property type="entry name" value="Cation-dep_OMT"/>
</dbReference>
<dbReference type="SUPFAM" id="SSF53335">
    <property type="entry name" value="S-adenosyl-L-methionine-dependent methyltransferases"/>
    <property type="match status" value="1"/>
</dbReference>
<dbReference type="EnsemblMetazoa" id="PPA47092.1">
    <property type="protein sequence ID" value="PPA47092.1"/>
    <property type="gene ID" value="WBGene00304952"/>
</dbReference>
<keyword evidence="6" id="KW-1185">Reference proteome</keyword>
<evidence type="ECO:0008006" key="7">
    <source>
        <dbReference type="Google" id="ProtNLM"/>
    </source>
</evidence>
<dbReference type="InterPro" id="IPR029063">
    <property type="entry name" value="SAM-dependent_MTases_sf"/>
</dbReference>
<dbReference type="AlphaFoldDB" id="A0A8R1Z7U4"/>
<dbReference type="GO" id="GO:0032259">
    <property type="term" value="P:methylation"/>
    <property type="evidence" value="ECO:0007669"/>
    <property type="project" value="UniProtKB-KW"/>
</dbReference>
<evidence type="ECO:0000313" key="5">
    <source>
        <dbReference type="EnsemblMetazoa" id="PPA47092.1"/>
    </source>
</evidence>
<evidence type="ECO:0000256" key="1">
    <source>
        <dbReference type="ARBA" id="ARBA00022603"/>
    </source>
</evidence>
<sequence>MATDFASKIYNLKLELQPASIIEYTSEISTQSFTSLQKELLDATIAHARLPMMLGASEVHEMGKSMITLTRTKKVLDIGTFTGASALAWAIELPIDGKVISMDVDHTQLEKVGLPIINKASELRAKIEFRIGSAVDTLQSLIANGESGSFGFAFIDADKVIPFQTDDTVKFQENYSSYYELCLQLLAPGGVIMVDNALWNGWVLEPTKADSMAIDKLNRLVSADSRVHNTLLNIDDGVHLIVKKY</sequence>
<reference evidence="6" key="1">
    <citation type="journal article" date="2008" name="Nat. Genet.">
        <title>The Pristionchus pacificus genome provides a unique perspective on nematode lifestyle and parasitism.</title>
        <authorList>
            <person name="Dieterich C."/>
            <person name="Clifton S.W."/>
            <person name="Schuster L.N."/>
            <person name="Chinwalla A."/>
            <person name="Delehaunty K."/>
            <person name="Dinkelacker I."/>
            <person name="Fulton L."/>
            <person name="Fulton R."/>
            <person name="Godfrey J."/>
            <person name="Minx P."/>
            <person name="Mitreva M."/>
            <person name="Roeseler W."/>
            <person name="Tian H."/>
            <person name="Witte H."/>
            <person name="Yang S.P."/>
            <person name="Wilson R.K."/>
            <person name="Sommer R.J."/>
        </authorList>
    </citation>
    <scope>NUCLEOTIDE SEQUENCE [LARGE SCALE GENOMIC DNA]</scope>
    <source>
        <strain evidence="6">PS312</strain>
    </source>
</reference>
<dbReference type="Proteomes" id="UP000005239">
    <property type="component" value="Unassembled WGS sequence"/>
</dbReference>
<dbReference type="Pfam" id="PF01596">
    <property type="entry name" value="Methyltransf_3"/>
    <property type="match status" value="1"/>
</dbReference>
<dbReference type="GO" id="GO:0008171">
    <property type="term" value="F:O-methyltransferase activity"/>
    <property type="evidence" value="ECO:0007669"/>
    <property type="project" value="InterPro"/>
</dbReference>
<name>A0A8R1Z7U4_PRIPA</name>
<comment type="similarity">
    <text evidence="4">Belongs to the class I-like SAM-binding methyltransferase superfamily. Cation-dependent O-methyltransferase family.</text>
</comment>
<dbReference type="PANTHER" id="PTHR10509:SF93">
    <property type="entry name" value="CATECHOL O-METHYLTRANSFERASE DOMAIN-CONTAINING PROTEIN 1"/>
    <property type="match status" value="1"/>
</dbReference>
<gene>
    <name evidence="5" type="primary">WBGene00304952</name>
</gene>
<evidence type="ECO:0000313" key="6">
    <source>
        <dbReference type="Proteomes" id="UP000005239"/>
    </source>
</evidence>
<accession>A0A8R1Z7U4</accession>
<proteinExistence type="inferred from homology"/>
<dbReference type="PANTHER" id="PTHR10509">
    <property type="entry name" value="O-METHYLTRANSFERASE-RELATED"/>
    <property type="match status" value="1"/>
</dbReference>
<dbReference type="GO" id="GO:0008757">
    <property type="term" value="F:S-adenosylmethionine-dependent methyltransferase activity"/>
    <property type="evidence" value="ECO:0000318"/>
    <property type="project" value="GO_Central"/>
</dbReference>
<reference evidence="5" key="2">
    <citation type="submission" date="2022-06" db="UniProtKB">
        <authorList>
            <consortium name="EnsemblMetazoa"/>
        </authorList>
    </citation>
    <scope>IDENTIFICATION</scope>
    <source>
        <strain evidence="5">PS312</strain>
    </source>
</reference>
<dbReference type="CDD" id="cd02440">
    <property type="entry name" value="AdoMet_MTases"/>
    <property type="match status" value="1"/>
</dbReference>
<evidence type="ECO:0000256" key="2">
    <source>
        <dbReference type="ARBA" id="ARBA00022679"/>
    </source>
</evidence>
<dbReference type="InterPro" id="IPR002935">
    <property type="entry name" value="SAM_O-MeTrfase"/>
</dbReference>
<evidence type="ECO:0000256" key="3">
    <source>
        <dbReference type="ARBA" id="ARBA00022691"/>
    </source>
</evidence>
<protein>
    <recommendedName>
        <fullName evidence="7">O-methyltransferase</fullName>
    </recommendedName>
</protein>
<keyword evidence="2" id="KW-0808">Transferase</keyword>
<evidence type="ECO:0000256" key="4">
    <source>
        <dbReference type="ARBA" id="ARBA00023453"/>
    </source>
</evidence>
<dbReference type="Gene3D" id="3.40.50.150">
    <property type="entry name" value="Vaccinia Virus protein VP39"/>
    <property type="match status" value="1"/>
</dbReference>